<keyword evidence="3" id="KW-1185">Reference proteome</keyword>
<protein>
    <submittedName>
        <fullName evidence="2">Uncharacterized protein</fullName>
    </submittedName>
</protein>
<organism evidence="2 3">
    <name type="scientific">Podospora didyma</name>
    <dbReference type="NCBI Taxonomy" id="330526"/>
    <lineage>
        <taxon>Eukaryota</taxon>
        <taxon>Fungi</taxon>
        <taxon>Dikarya</taxon>
        <taxon>Ascomycota</taxon>
        <taxon>Pezizomycotina</taxon>
        <taxon>Sordariomycetes</taxon>
        <taxon>Sordariomycetidae</taxon>
        <taxon>Sordariales</taxon>
        <taxon>Podosporaceae</taxon>
        <taxon>Podospora</taxon>
    </lineage>
</organism>
<evidence type="ECO:0000256" key="1">
    <source>
        <dbReference type="SAM" id="MobiDB-lite"/>
    </source>
</evidence>
<accession>A0AAE0K6W3</accession>
<feature type="region of interest" description="Disordered" evidence="1">
    <location>
        <begin position="1"/>
        <end position="33"/>
    </location>
</feature>
<name>A0AAE0K6W3_9PEZI</name>
<comment type="caution">
    <text evidence="2">The sequence shown here is derived from an EMBL/GenBank/DDBJ whole genome shotgun (WGS) entry which is preliminary data.</text>
</comment>
<reference evidence="2" key="2">
    <citation type="submission" date="2023-06" db="EMBL/GenBank/DDBJ databases">
        <authorList>
            <consortium name="Lawrence Berkeley National Laboratory"/>
            <person name="Haridas S."/>
            <person name="Hensen N."/>
            <person name="Bonometti L."/>
            <person name="Westerberg I."/>
            <person name="Brannstrom I.O."/>
            <person name="Guillou S."/>
            <person name="Cros-Aarteil S."/>
            <person name="Calhoun S."/>
            <person name="Kuo A."/>
            <person name="Mondo S."/>
            <person name="Pangilinan J."/>
            <person name="Riley R."/>
            <person name="LaButti K."/>
            <person name="Andreopoulos B."/>
            <person name="Lipzen A."/>
            <person name="Chen C."/>
            <person name="Yanf M."/>
            <person name="Daum C."/>
            <person name="Ng V."/>
            <person name="Clum A."/>
            <person name="Steindorff A."/>
            <person name="Ohm R."/>
            <person name="Martin F."/>
            <person name="Silar P."/>
            <person name="Natvig D."/>
            <person name="Lalanne C."/>
            <person name="Gautier V."/>
            <person name="Ament-velasquez S.L."/>
            <person name="Kruys A."/>
            <person name="Hutchinson M.I."/>
            <person name="Powell A.J."/>
            <person name="Barry K."/>
            <person name="Miller A.N."/>
            <person name="Grigoriev I.V."/>
            <person name="Debuchy R."/>
            <person name="Gladieux P."/>
            <person name="Thoren M.H."/>
            <person name="Johannesson H."/>
        </authorList>
    </citation>
    <scope>NUCLEOTIDE SEQUENCE</scope>
    <source>
        <strain evidence="2">CBS 232.78</strain>
    </source>
</reference>
<feature type="compositionally biased region" description="Low complexity" evidence="1">
    <location>
        <begin position="16"/>
        <end position="28"/>
    </location>
</feature>
<proteinExistence type="predicted"/>
<dbReference type="EMBL" id="JAULSW010000009">
    <property type="protein sequence ID" value="KAK3370702.1"/>
    <property type="molecule type" value="Genomic_DNA"/>
</dbReference>
<evidence type="ECO:0000313" key="2">
    <source>
        <dbReference type="EMBL" id="KAK3370702.1"/>
    </source>
</evidence>
<sequence>MATHGRPAHNGRQHGASSKAAKSNSNRAPTGSKSMTSNVNFLFIVNEFQVDFEPAAGGFQVDQWRNPMPPMASAAYRGETVGAVFRYHNGTISRAPDYLWYRREPTQGGHGGIMGRDQQGNYQFLEVYKTQSIFACSAHLPIIVSNCDASVVSDRDVTRRTNSSAFMQRGCDCDSAYDGYYPWSLLNFSASAAAPGVSFARLDAEGVPFVVGKNPSWIPSLVPGVFRNTRNDHGIPRSQGLSGELPIVIALMAFHSRANRASDVFDPAERRWHRGAWDGPNTAPAGYPLSENNPRGFLVQVCIDRFEDGSAEPIDPINDPAYQAIYNLEWYGILVRDGLA</sequence>
<feature type="compositionally biased region" description="Basic residues" evidence="1">
    <location>
        <begin position="1"/>
        <end position="12"/>
    </location>
</feature>
<dbReference type="Proteomes" id="UP001285441">
    <property type="component" value="Unassembled WGS sequence"/>
</dbReference>
<evidence type="ECO:0000313" key="3">
    <source>
        <dbReference type="Proteomes" id="UP001285441"/>
    </source>
</evidence>
<dbReference type="AlphaFoldDB" id="A0AAE0K6W3"/>
<gene>
    <name evidence="2" type="ORF">B0H63DRAFT_319849</name>
</gene>
<reference evidence="2" key="1">
    <citation type="journal article" date="2023" name="Mol. Phylogenet. Evol.">
        <title>Genome-scale phylogeny and comparative genomics of the fungal order Sordariales.</title>
        <authorList>
            <person name="Hensen N."/>
            <person name="Bonometti L."/>
            <person name="Westerberg I."/>
            <person name="Brannstrom I.O."/>
            <person name="Guillou S."/>
            <person name="Cros-Aarteil S."/>
            <person name="Calhoun S."/>
            <person name="Haridas S."/>
            <person name="Kuo A."/>
            <person name="Mondo S."/>
            <person name="Pangilinan J."/>
            <person name="Riley R."/>
            <person name="LaButti K."/>
            <person name="Andreopoulos B."/>
            <person name="Lipzen A."/>
            <person name="Chen C."/>
            <person name="Yan M."/>
            <person name="Daum C."/>
            <person name="Ng V."/>
            <person name="Clum A."/>
            <person name="Steindorff A."/>
            <person name="Ohm R.A."/>
            <person name="Martin F."/>
            <person name="Silar P."/>
            <person name="Natvig D.O."/>
            <person name="Lalanne C."/>
            <person name="Gautier V."/>
            <person name="Ament-Velasquez S.L."/>
            <person name="Kruys A."/>
            <person name="Hutchinson M.I."/>
            <person name="Powell A.J."/>
            <person name="Barry K."/>
            <person name="Miller A.N."/>
            <person name="Grigoriev I.V."/>
            <person name="Debuchy R."/>
            <person name="Gladieux P."/>
            <person name="Hiltunen Thoren M."/>
            <person name="Johannesson H."/>
        </authorList>
    </citation>
    <scope>NUCLEOTIDE SEQUENCE</scope>
    <source>
        <strain evidence="2">CBS 232.78</strain>
    </source>
</reference>